<dbReference type="Proteomes" id="UP000250079">
    <property type="component" value="Chromosome"/>
</dbReference>
<gene>
    <name evidence="2" type="ORF">IMCC3135_12315</name>
</gene>
<dbReference type="AlphaFoldDB" id="A0A2Z2NRB8"/>
<protein>
    <submittedName>
        <fullName evidence="2">Uncharacterized protein</fullName>
    </submittedName>
</protein>
<feature type="region of interest" description="Disordered" evidence="1">
    <location>
        <begin position="134"/>
        <end position="170"/>
    </location>
</feature>
<sequence>MIWIATLCLLAIAAWLFFNALNEQRWVQAHSHDETVASDEGLLANFTSMTRTASPTGDPAAAPGEPQVTPLGRVVTGVQGTAAKVNDKFQSQRAAHARGEETILTRTVAKVTAKDGVVNQMAEKVADGFERLEKKVDQRRSANRAGKTDTATNEVSAKVSNRNKADKSVS</sequence>
<evidence type="ECO:0000313" key="3">
    <source>
        <dbReference type="Proteomes" id="UP000250079"/>
    </source>
</evidence>
<dbReference type="EMBL" id="CP018632">
    <property type="protein sequence ID" value="ASJ72551.1"/>
    <property type="molecule type" value="Genomic_DNA"/>
</dbReference>
<keyword evidence="3" id="KW-1185">Reference proteome</keyword>
<dbReference type="KEGG" id="gai:IMCC3135_12315"/>
<accession>A0A2Z2NRB8</accession>
<evidence type="ECO:0000313" key="2">
    <source>
        <dbReference type="EMBL" id="ASJ72551.1"/>
    </source>
</evidence>
<reference evidence="2 3" key="1">
    <citation type="submission" date="2016-12" db="EMBL/GenBank/DDBJ databases">
        <authorList>
            <person name="Song W.-J."/>
            <person name="Kurnit D.M."/>
        </authorList>
    </citation>
    <scope>NUCLEOTIDE SEQUENCE [LARGE SCALE GENOMIC DNA]</scope>
    <source>
        <strain evidence="2 3">IMCC3135</strain>
    </source>
</reference>
<feature type="compositionally biased region" description="Polar residues" evidence="1">
    <location>
        <begin position="149"/>
        <end position="162"/>
    </location>
</feature>
<dbReference type="RefSeq" id="WP_088917851.1">
    <property type="nucleotide sequence ID" value="NZ_CP018632.1"/>
</dbReference>
<evidence type="ECO:0000256" key="1">
    <source>
        <dbReference type="SAM" id="MobiDB-lite"/>
    </source>
</evidence>
<proteinExistence type="predicted"/>
<organism evidence="2 3">
    <name type="scientific">Granulosicoccus antarcticus IMCC3135</name>
    <dbReference type="NCBI Taxonomy" id="1192854"/>
    <lineage>
        <taxon>Bacteria</taxon>
        <taxon>Pseudomonadati</taxon>
        <taxon>Pseudomonadota</taxon>
        <taxon>Gammaproteobacteria</taxon>
        <taxon>Chromatiales</taxon>
        <taxon>Granulosicoccaceae</taxon>
        <taxon>Granulosicoccus</taxon>
    </lineage>
</organism>
<name>A0A2Z2NRB8_9GAMM</name>